<dbReference type="AlphaFoldDB" id="A0A953J7Q0"/>
<evidence type="ECO:0000313" key="5">
    <source>
        <dbReference type="Proteomes" id="UP000705867"/>
    </source>
</evidence>
<dbReference type="GO" id="GO:0004252">
    <property type="term" value="F:serine-type endopeptidase activity"/>
    <property type="evidence" value="ECO:0007669"/>
    <property type="project" value="UniProtKB-UniRule"/>
</dbReference>
<dbReference type="Pfam" id="PF13654">
    <property type="entry name" value="AAA_32"/>
    <property type="match status" value="1"/>
</dbReference>
<keyword evidence="2" id="KW-0378">Hydrolase</keyword>
<reference evidence="4" key="1">
    <citation type="journal article" date="2021" name="bioRxiv">
        <title>Unraveling nitrogen, sulfur and carbon metabolic pathways and microbial community transcriptional responses to substrate deprivation and toxicity stresses in a bioreactor mimicking anoxic brackish coastal sediment conditions.</title>
        <authorList>
            <person name="Martins P.D."/>
            <person name="Echeveste M.J."/>
            <person name="Arshad A."/>
            <person name="Kurth J."/>
            <person name="Ouboter H."/>
            <person name="Jetten M.S.M."/>
            <person name="Welte C.U."/>
        </authorList>
    </citation>
    <scope>NUCLEOTIDE SEQUENCE</scope>
    <source>
        <strain evidence="4">MAG_39</strain>
    </source>
</reference>
<dbReference type="Pfam" id="PF20436">
    <property type="entry name" value="LonB_AAA-LID"/>
    <property type="match status" value="1"/>
</dbReference>
<comment type="catalytic activity">
    <reaction evidence="2">
        <text>Hydrolysis of proteins in presence of ATP.</text>
        <dbReference type="EC" id="3.4.21.53"/>
    </reaction>
</comment>
<dbReference type="GO" id="GO:0004176">
    <property type="term" value="F:ATP-dependent peptidase activity"/>
    <property type="evidence" value="ECO:0007669"/>
    <property type="project" value="UniProtKB-UniRule"/>
</dbReference>
<feature type="active site" evidence="2">
    <location>
        <position position="654"/>
    </location>
</feature>
<dbReference type="EMBL" id="JAIOIV010000010">
    <property type="protein sequence ID" value="MBZ0154739.1"/>
    <property type="molecule type" value="Genomic_DNA"/>
</dbReference>
<dbReference type="InterPro" id="IPR020568">
    <property type="entry name" value="Ribosomal_Su5_D2-typ_SF"/>
</dbReference>
<dbReference type="InterPro" id="IPR027065">
    <property type="entry name" value="Lon_Prtase"/>
</dbReference>
<evidence type="ECO:0000256" key="2">
    <source>
        <dbReference type="PROSITE-ProRule" id="PRU01122"/>
    </source>
</evidence>
<dbReference type="GO" id="GO:0030163">
    <property type="term" value="P:protein catabolic process"/>
    <property type="evidence" value="ECO:0007669"/>
    <property type="project" value="InterPro"/>
</dbReference>
<dbReference type="Proteomes" id="UP000705867">
    <property type="component" value="Unassembled WGS sequence"/>
</dbReference>
<dbReference type="InterPro" id="IPR014721">
    <property type="entry name" value="Ribsml_uS5_D2-typ_fold_subgr"/>
</dbReference>
<dbReference type="Gene3D" id="3.30.230.10">
    <property type="match status" value="1"/>
</dbReference>
<feature type="active site" evidence="2">
    <location>
        <position position="697"/>
    </location>
</feature>
<dbReference type="InterPro" id="IPR046843">
    <property type="entry name" value="LonB_AAA-LID"/>
</dbReference>
<dbReference type="SUPFAM" id="SSF54211">
    <property type="entry name" value="Ribosomal protein S5 domain 2-like"/>
    <property type="match status" value="1"/>
</dbReference>
<dbReference type="GO" id="GO:0006508">
    <property type="term" value="P:proteolysis"/>
    <property type="evidence" value="ECO:0007669"/>
    <property type="project" value="UniProtKB-KW"/>
</dbReference>
<dbReference type="SUPFAM" id="SSF52540">
    <property type="entry name" value="P-loop containing nucleoside triphosphate hydrolases"/>
    <property type="match status" value="1"/>
</dbReference>
<name>A0A953J7Q0_9BACT</name>
<dbReference type="Gene3D" id="1.10.8.60">
    <property type="match status" value="1"/>
</dbReference>
<dbReference type="PRINTS" id="PR00830">
    <property type="entry name" value="ENDOLAPTASE"/>
</dbReference>
<sequence length="841" mass="95063">MVQPLKAEDLYRCCELDFFTFTTTEDIGEFPGTIGQEKAMRAMDFGLSLESMGFNIFALGEVGTGKMRTIKTLLSEKSMTEKVPPDWCYVYNFKEPDFPLAISLDPGRGALFQNDMNELIKVLRGEIPKAFESKEYEKQRGKRIEEFQQRQKELFSKLEEEAQSKGFTIRKAVSGLLIVPVKKTGEPLTEEEFAALDEKTRSKVEEIGKQLQERLDDIVREVRDAEKHVKEVLSGLEREIAIGAIGHFIEDLKRKYSSHGKIVEYLNAVREDILSHLEDFKPAEEQAPPLPFMKLPKQEVSFARYTVNVIVNNSECKGAPVVIESNPTYLNLFGRTEYKVQYGMATTDFTMIKAGSLHKANGGYIVINAMDLLKNIFSYDALKRSIKDRVIKMEDVWEQYRLVSTAGLKPEPIPLDVKVILHGNPYLYYLLYNLDEEYREIFKVKADFDNRMDRTPENMEKYASFVATCQKEEKLLPFDRTGVAKIVEYGSRLADHQQKLSTKFSYVADLVRESHYWAQKEGSPVVKSEHVVRAVDERVLRVNRIEERLREATLEDTLIVNTSGTKVGQVNGLAVLSMGDYSFGKPSRITARTFTGRAGVVNIERETKMSGKIHEKAIMIIASYLGGKYATRRPISLSASITFEQLYDMVEGDSATCAELYALLSSIAGVPLKQSFAVTGSMDQNGEVQPIGGVNQKIEGFFDLCKERGLNGEHGVIIPKRNVRHLMLREEVVNAVNEGRFLIYPIERMEEGLEVLTGMPAGALQEDGSYPDGTINYLVMKRLEEISTALEKRKEQVLESAIAGAARKEENGSGNEEMIRFLLRRVEELTAALENRKGKEG</sequence>
<gene>
    <name evidence="4" type="ORF">K8I29_00820</name>
</gene>
<comment type="caution">
    <text evidence="4">The sequence shown here is derived from an EMBL/GenBank/DDBJ whole genome shotgun (WGS) entry which is preliminary data.</text>
</comment>
<dbReference type="Gene3D" id="3.40.50.300">
    <property type="entry name" value="P-loop containing nucleotide triphosphate hydrolases"/>
    <property type="match status" value="2"/>
</dbReference>
<dbReference type="PANTHER" id="PTHR10046">
    <property type="entry name" value="ATP DEPENDENT LON PROTEASE FAMILY MEMBER"/>
    <property type="match status" value="1"/>
</dbReference>
<dbReference type="Pfam" id="PF05362">
    <property type="entry name" value="Lon_C"/>
    <property type="match status" value="1"/>
</dbReference>
<dbReference type="EC" id="3.4.21.53" evidence="2"/>
<organism evidence="4 5">
    <name type="scientific">Candidatus Nitrobium versatile</name>
    <dbReference type="NCBI Taxonomy" id="2884831"/>
    <lineage>
        <taxon>Bacteria</taxon>
        <taxon>Pseudomonadati</taxon>
        <taxon>Nitrospirota</taxon>
        <taxon>Nitrospiria</taxon>
        <taxon>Nitrospirales</taxon>
        <taxon>Nitrospiraceae</taxon>
        <taxon>Candidatus Nitrobium</taxon>
    </lineage>
</organism>
<feature type="domain" description="Lon proteolytic" evidence="3">
    <location>
        <begin position="564"/>
        <end position="759"/>
    </location>
</feature>
<evidence type="ECO:0000256" key="1">
    <source>
        <dbReference type="ARBA" id="ARBA00022670"/>
    </source>
</evidence>
<dbReference type="InterPro" id="IPR041699">
    <property type="entry name" value="AAA_32"/>
</dbReference>
<proteinExistence type="inferred from homology"/>
<keyword evidence="2" id="KW-0720">Serine protease</keyword>
<dbReference type="Pfam" id="PF20437">
    <property type="entry name" value="LonC_helical"/>
    <property type="match status" value="1"/>
</dbReference>
<evidence type="ECO:0000313" key="4">
    <source>
        <dbReference type="EMBL" id="MBZ0154739.1"/>
    </source>
</evidence>
<keyword evidence="1 2" id="KW-0645">Protease</keyword>
<dbReference type="InterPro" id="IPR027417">
    <property type="entry name" value="P-loop_NTPase"/>
</dbReference>
<accession>A0A953J7Q0</accession>
<protein>
    <recommendedName>
        <fullName evidence="2">endopeptidase La</fullName>
        <ecNumber evidence="2">3.4.21.53</ecNumber>
    </recommendedName>
</protein>
<comment type="similarity">
    <text evidence="2">Belongs to the peptidase S16 family.</text>
</comment>
<evidence type="ECO:0000259" key="3">
    <source>
        <dbReference type="PROSITE" id="PS51786"/>
    </source>
</evidence>
<dbReference type="GO" id="GO:0005524">
    <property type="term" value="F:ATP binding"/>
    <property type="evidence" value="ECO:0007669"/>
    <property type="project" value="InterPro"/>
</dbReference>
<dbReference type="InterPro" id="IPR008269">
    <property type="entry name" value="Lon_proteolytic"/>
</dbReference>
<dbReference type="PROSITE" id="PS51786">
    <property type="entry name" value="LON_PROTEOLYTIC"/>
    <property type="match status" value="1"/>
</dbReference>
<reference evidence="4" key="2">
    <citation type="submission" date="2021-08" db="EMBL/GenBank/DDBJ databases">
        <authorList>
            <person name="Dalcin Martins P."/>
        </authorList>
    </citation>
    <scope>NUCLEOTIDE SEQUENCE</scope>
    <source>
        <strain evidence="4">MAG_39</strain>
    </source>
</reference>
<dbReference type="InterPro" id="IPR046844">
    <property type="entry name" value="Lon-like_helical"/>
</dbReference>